<sequence>MRTLFGGLVIENSRLESLSIFTSGKINFFCETYGFFIRNNSLLTDINILNWFYMWGNDNYEECQFRIENNPKLDTSMLRDNGYTLTYLDVKTEGNLKECGCRGDELLTADPKRYNNCETLFGGFKLNGSIGDFDSSLLSNITTIKGLVNIENSDLEDLSFLKSFRLFHIKNIGFPDKITLNLRNNPKMKRLGLPSFWNFQYSWAYNRIANFEKLHSDFCVTFEEMVRFLENQVFFMNIHAKYCEETGFLYGNLLCNFVGMSSLMNNCYSIVGNVEVNSGDEQFVSKLKTVYQVFGTVKIDGTNLTDLSFLSGLRYIASLDESLPAIQILSNKGLKNASLSALTAVITRGKQFAVLENNHPDQFNTSEFYKLFPKFQSRAKYFSERYFSK</sequence>
<dbReference type="PANTHER" id="PTHR21662">
    <property type="entry name" value="RECEPTOR PROTEIN-TYROSINE KINASE"/>
    <property type="match status" value="1"/>
</dbReference>
<dbReference type="Proteomes" id="UP000008068">
    <property type="component" value="Unassembled WGS sequence"/>
</dbReference>
<dbReference type="InterPro" id="IPR053079">
    <property type="entry name" value="SPS2_domain"/>
</dbReference>
<dbReference type="InParanoid" id="G0MD68"/>
<dbReference type="InterPro" id="IPR000494">
    <property type="entry name" value="Rcpt_L-dom"/>
</dbReference>
<dbReference type="SUPFAM" id="SSF52058">
    <property type="entry name" value="L domain-like"/>
    <property type="match status" value="3"/>
</dbReference>
<reference evidence="3" key="1">
    <citation type="submission" date="2011-07" db="EMBL/GenBank/DDBJ databases">
        <authorList>
            <consortium name="Caenorhabditis brenneri Sequencing and Analysis Consortium"/>
            <person name="Wilson R.K."/>
        </authorList>
    </citation>
    <scope>NUCLEOTIDE SEQUENCE [LARGE SCALE GENOMIC DNA]</scope>
    <source>
        <strain evidence="3">PB2801</strain>
    </source>
</reference>
<dbReference type="PANTHER" id="PTHR21662:SF14">
    <property type="entry name" value="INSULIN_EGF-RECEPTOR L DOMAIN PROTEIN-RELATED"/>
    <property type="match status" value="1"/>
</dbReference>
<dbReference type="OMA" id="NFFCETY"/>
<name>G0MD68_CAEBE</name>
<dbReference type="OrthoDB" id="10438044at2759"/>
<dbReference type="STRING" id="135651.G0MD68"/>
<dbReference type="AlphaFoldDB" id="G0MD68"/>
<accession>G0MD68</accession>
<protein>
    <recommendedName>
        <fullName evidence="1">Receptor L-domain domain-containing protein</fullName>
    </recommendedName>
</protein>
<evidence type="ECO:0000313" key="3">
    <source>
        <dbReference type="Proteomes" id="UP000008068"/>
    </source>
</evidence>
<proteinExistence type="predicted"/>
<dbReference type="HOGENOM" id="CLU_028064_2_0_1"/>
<feature type="domain" description="Receptor L-domain" evidence="1">
    <location>
        <begin position="116"/>
        <end position="201"/>
    </location>
</feature>
<dbReference type="Pfam" id="PF01030">
    <property type="entry name" value="Recep_L_domain"/>
    <property type="match status" value="2"/>
</dbReference>
<gene>
    <name evidence="2" type="ORF">CAEBREN_04994</name>
</gene>
<dbReference type="EMBL" id="GL379790">
    <property type="protein sequence ID" value="EGT49421.1"/>
    <property type="molecule type" value="Genomic_DNA"/>
</dbReference>
<evidence type="ECO:0000259" key="1">
    <source>
        <dbReference type="Pfam" id="PF01030"/>
    </source>
</evidence>
<feature type="domain" description="Receptor L-domain" evidence="1">
    <location>
        <begin position="266"/>
        <end position="358"/>
    </location>
</feature>
<dbReference type="Gene3D" id="3.80.20.20">
    <property type="entry name" value="Receptor L-domain"/>
    <property type="match status" value="2"/>
</dbReference>
<keyword evidence="3" id="KW-1185">Reference proteome</keyword>
<dbReference type="eggNOG" id="ENOG502TJIW">
    <property type="taxonomic scope" value="Eukaryota"/>
</dbReference>
<dbReference type="InterPro" id="IPR036941">
    <property type="entry name" value="Rcpt_L-dom_sf"/>
</dbReference>
<organism evidence="3">
    <name type="scientific">Caenorhabditis brenneri</name>
    <name type="common">Nematode worm</name>
    <dbReference type="NCBI Taxonomy" id="135651"/>
    <lineage>
        <taxon>Eukaryota</taxon>
        <taxon>Metazoa</taxon>
        <taxon>Ecdysozoa</taxon>
        <taxon>Nematoda</taxon>
        <taxon>Chromadorea</taxon>
        <taxon>Rhabditida</taxon>
        <taxon>Rhabditina</taxon>
        <taxon>Rhabditomorpha</taxon>
        <taxon>Rhabditoidea</taxon>
        <taxon>Rhabditidae</taxon>
        <taxon>Peloderinae</taxon>
        <taxon>Caenorhabditis</taxon>
    </lineage>
</organism>
<evidence type="ECO:0000313" key="2">
    <source>
        <dbReference type="EMBL" id="EGT49421.1"/>
    </source>
</evidence>